<evidence type="ECO:0000313" key="3">
    <source>
        <dbReference type="Proteomes" id="UP000596427"/>
    </source>
</evidence>
<dbReference type="KEGG" id="xdi:EZH22_05325"/>
<evidence type="ECO:0000313" key="2">
    <source>
        <dbReference type="EMBL" id="QRG07800.1"/>
    </source>
</evidence>
<dbReference type="RefSeq" id="WP_203194714.1">
    <property type="nucleotide sequence ID" value="NZ_CP063362.1"/>
</dbReference>
<accession>A0A974PQG6</accession>
<organism evidence="2 3">
    <name type="scientific">Xanthobacter dioxanivorans</name>
    <dbReference type="NCBI Taxonomy" id="2528964"/>
    <lineage>
        <taxon>Bacteria</taxon>
        <taxon>Pseudomonadati</taxon>
        <taxon>Pseudomonadota</taxon>
        <taxon>Alphaproteobacteria</taxon>
        <taxon>Hyphomicrobiales</taxon>
        <taxon>Xanthobacteraceae</taxon>
        <taxon>Xanthobacter</taxon>
    </lineage>
</organism>
<name>A0A974PQG6_9HYPH</name>
<proteinExistence type="predicted"/>
<dbReference type="Proteomes" id="UP000596427">
    <property type="component" value="Chromosome"/>
</dbReference>
<sequence length="794" mass="90170">MKIRYIDKPAGANKTRFIIAEIAEMVRWGHKVLLVQKSKDLIDQTYRHLTEGASLAPFVTRLHEDTVVGQHVVSAIINHFRNAEPKGQALIITEQAFDLVPYFHRAEFWDLIFDECPHVEKGFSIEVPVNHGFLTEHVMTRGEGLYVPLCVKSEADLRNIVRKKDKVNDIFRDAAKQLLSAGWDCFVHQERYDSIVDGDKGAKKLCICSVRNTLVISRFKTCTVASAMFKDTFFFKILSNRGVDFVDYGERAYAPVRKDAEITFSFDRHPNGHLLDIHYLDVPRWSKEIMKKHASLVSDLKAYAIGVFSDRPFIFQSNKAKDDFQIDNLALVKADGVDIGGASHGLNSYEYIDNAFIYTARNPDDDYRRFLNWLGLSDRDIDIGIHCLEIYQAAMRCSLRDIESTTRKIVIVPDTRAAFWLAGLFDGVTLTKVPIEVPKRVGKVGRPRIHASDKDRKRAQRARDKEKRQDNLPVEENGIIVTCHETLIREDIVTRTIQNNDMIWILNFYDPLHIKGGPGYTPAATHVVPLVSVVEVVNMMSAAFDMSYQKKVDNPCFNFTIFDDPHVNAREAIYAQGTSAIILDNDGGGISRAEFARIFHSEKMIISNSFSSTREWEKWRAVILLSRAVSGEEYRRLLQAIMIELEAHGYAVHGFDKSKKSLVDIFHFPCRADNGESFFEELVGDERQLINPDYWLQKVPAHVPSPPIAPLHIEGEEWPPEVTEAVKEAVAIFDETGTRAGQGDGAIWDLATDLWTHGLQADEARPILDDAARRSTSPEDRLKQVERIIKGWSK</sequence>
<dbReference type="EMBL" id="CP063362">
    <property type="protein sequence ID" value="QRG07800.1"/>
    <property type="molecule type" value="Genomic_DNA"/>
</dbReference>
<feature type="compositionally biased region" description="Basic and acidic residues" evidence="1">
    <location>
        <begin position="450"/>
        <end position="470"/>
    </location>
</feature>
<dbReference type="AlphaFoldDB" id="A0A974PQG6"/>
<reference evidence="2 3" key="1">
    <citation type="submission" date="2020-10" db="EMBL/GenBank/DDBJ databases">
        <title>Degradation of 1,4-Dioxane by Xanthobacter sp. YN2, via a Novel Group-2 Soluble Di-Iron Monooxygenase.</title>
        <authorList>
            <person name="Ma F."/>
            <person name="Wang Y."/>
            <person name="Yang J."/>
            <person name="Guo H."/>
            <person name="Su D."/>
            <person name="Yu L."/>
        </authorList>
    </citation>
    <scope>NUCLEOTIDE SEQUENCE [LARGE SCALE GENOMIC DNA]</scope>
    <source>
        <strain evidence="2 3">YN2</strain>
    </source>
</reference>
<gene>
    <name evidence="2" type="ORF">EZH22_05325</name>
</gene>
<keyword evidence="3" id="KW-1185">Reference proteome</keyword>
<evidence type="ECO:0000256" key="1">
    <source>
        <dbReference type="SAM" id="MobiDB-lite"/>
    </source>
</evidence>
<protein>
    <submittedName>
        <fullName evidence="2">Uncharacterized protein</fullName>
    </submittedName>
</protein>
<feature type="region of interest" description="Disordered" evidence="1">
    <location>
        <begin position="446"/>
        <end position="470"/>
    </location>
</feature>